<comment type="caution">
    <text evidence="3">The sequence shown here is derived from an EMBL/GenBank/DDBJ whole genome shotgun (WGS) entry which is preliminary data.</text>
</comment>
<sequence>MGSIDTLTITENGSTQSHAAAAPADDNQRPLASSNGAPESEATKKRRSGILPLEVGTRVMCRWRDGKYHPVKVIERRKLQSAEPINRRLDEWVKLEQLDLDSVETVVDEKVEDKVNILLQCRTLHLCFLFVYHSRVF</sequence>
<evidence type="ECO:0000256" key="1">
    <source>
        <dbReference type="SAM" id="MobiDB-lite"/>
    </source>
</evidence>
<dbReference type="OrthoDB" id="1482431at2759"/>
<evidence type="ECO:0000313" key="4">
    <source>
        <dbReference type="Proteomes" id="UP000701853"/>
    </source>
</evidence>
<dbReference type="AlphaFoldDB" id="A0A8J5ZAJ2"/>
<evidence type="ECO:0000259" key="2">
    <source>
        <dbReference type="Pfam" id="PF11717"/>
    </source>
</evidence>
<accession>A0A8J5ZAJ2</accession>
<dbReference type="InterPro" id="IPR016197">
    <property type="entry name" value="Chromo-like_dom_sf"/>
</dbReference>
<feature type="region of interest" description="Disordered" evidence="1">
    <location>
        <begin position="1"/>
        <end position="49"/>
    </location>
</feature>
<protein>
    <recommendedName>
        <fullName evidence="2">Tudor-knot domain-containing protein</fullName>
    </recommendedName>
</protein>
<name>A0A8J5ZAJ2_9ROSI</name>
<feature type="compositionally biased region" description="Polar residues" evidence="1">
    <location>
        <begin position="1"/>
        <end position="18"/>
    </location>
</feature>
<evidence type="ECO:0000313" key="3">
    <source>
        <dbReference type="EMBL" id="KAG8497072.1"/>
    </source>
</evidence>
<gene>
    <name evidence="3" type="ORF">CXB51_008346</name>
</gene>
<dbReference type="InterPro" id="IPR025995">
    <property type="entry name" value="Tudor-knot"/>
</dbReference>
<dbReference type="EMBL" id="JAHUZN010000004">
    <property type="protein sequence ID" value="KAG8497072.1"/>
    <property type="molecule type" value="Genomic_DNA"/>
</dbReference>
<dbReference type="Proteomes" id="UP000701853">
    <property type="component" value="Chromosome 4"/>
</dbReference>
<dbReference type="Gene3D" id="2.30.30.140">
    <property type="match status" value="1"/>
</dbReference>
<dbReference type="Pfam" id="PF11717">
    <property type="entry name" value="Tudor-knot"/>
    <property type="match status" value="1"/>
</dbReference>
<proteinExistence type="predicted"/>
<dbReference type="SUPFAM" id="SSF54160">
    <property type="entry name" value="Chromo domain-like"/>
    <property type="match status" value="1"/>
</dbReference>
<keyword evidence="4" id="KW-1185">Reference proteome</keyword>
<reference evidence="3 4" key="1">
    <citation type="journal article" date="2021" name="bioRxiv">
        <title>The Gossypium anomalum genome as a resource for cotton improvement and evolutionary analysis of hybrid incompatibility.</title>
        <authorList>
            <person name="Grover C.E."/>
            <person name="Yuan D."/>
            <person name="Arick M.A."/>
            <person name="Miller E.R."/>
            <person name="Hu G."/>
            <person name="Peterson D.G."/>
            <person name="Wendel J.F."/>
            <person name="Udall J.A."/>
        </authorList>
    </citation>
    <scope>NUCLEOTIDE SEQUENCE [LARGE SCALE GENOMIC DNA]</scope>
    <source>
        <strain evidence="3">JFW-Udall</strain>
        <tissue evidence="3">Leaf</tissue>
    </source>
</reference>
<organism evidence="3 4">
    <name type="scientific">Gossypium anomalum</name>
    <dbReference type="NCBI Taxonomy" id="47600"/>
    <lineage>
        <taxon>Eukaryota</taxon>
        <taxon>Viridiplantae</taxon>
        <taxon>Streptophyta</taxon>
        <taxon>Embryophyta</taxon>
        <taxon>Tracheophyta</taxon>
        <taxon>Spermatophyta</taxon>
        <taxon>Magnoliopsida</taxon>
        <taxon>eudicotyledons</taxon>
        <taxon>Gunneridae</taxon>
        <taxon>Pentapetalae</taxon>
        <taxon>rosids</taxon>
        <taxon>malvids</taxon>
        <taxon>Malvales</taxon>
        <taxon>Malvaceae</taxon>
        <taxon>Malvoideae</taxon>
        <taxon>Gossypium</taxon>
    </lineage>
</organism>
<feature type="domain" description="Tudor-knot" evidence="2">
    <location>
        <begin position="53"/>
        <end position="100"/>
    </location>
</feature>